<dbReference type="RefSeq" id="WP_317015796.1">
    <property type="nucleotide sequence ID" value="NZ_CP136511.1"/>
</dbReference>
<proteinExistence type="predicted"/>
<sequence length="73" mass="7980">MDNTQAKSATERYEACRVIDEGCSRAMAACVDMIDAVSAIGVRTELHAVRDALQRLRAAAAATHDEMARIRMN</sequence>
<protein>
    <submittedName>
        <fullName evidence="1">Uncharacterized protein</fullName>
    </submittedName>
</protein>
<evidence type="ECO:0000313" key="1">
    <source>
        <dbReference type="EMBL" id="WOD14047.1"/>
    </source>
</evidence>
<accession>A0ABZ0ECX8</accession>
<dbReference type="Proteomes" id="UP001302652">
    <property type="component" value="Chromosome 3"/>
</dbReference>
<organism evidence="1 2">
    <name type="scientific">Paraburkholderia kirstenboschensis</name>
    <dbReference type="NCBI Taxonomy" id="1245436"/>
    <lineage>
        <taxon>Bacteria</taxon>
        <taxon>Pseudomonadati</taxon>
        <taxon>Pseudomonadota</taxon>
        <taxon>Betaproteobacteria</taxon>
        <taxon>Burkholderiales</taxon>
        <taxon>Burkholderiaceae</taxon>
        <taxon>Paraburkholderia</taxon>
    </lineage>
</organism>
<name>A0ABZ0ECX8_9BURK</name>
<evidence type="ECO:0000313" key="2">
    <source>
        <dbReference type="Proteomes" id="UP001302652"/>
    </source>
</evidence>
<reference evidence="1 2" key="1">
    <citation type="submission" date="2023-10" db="EMBL/GenBank/DDBJ databases">
        <title>Surface-active antibiotics is a multifunctional adaptation for post-fire microbes.</title>
        <authorList>
            <person name="Liu M.D."/>
            <person name="Du Y."/>
            <person name="Koupaei S.K."/>
            <person name="Kim N.R."/>
            <person name="Zhang W."/>
            <person name="Traxler M.F."/>
        </authorList>
    </citation>
    <scope>NUCLEOTIDE SEQUENCE [LARGE SCALE GENOMIC DNA]</scope>
    <source>
        <strain evidence="1 2">F3</strain>
    </source>
</reference>
<keyword evidence="2" id="KW-1185">Reference proteome</keyword>
<dbReference type="EMBL" id="CP136511">
    <property type="protein sequence ID" value="WOD14047.1"/>
    <property type="molecule type" value="Genomic_DNA"/>
</dbReference>
<gene>
    <name evidence="1" type="ORF">RW095_00500</name>
</gene>